<dbReference type="AlphaFoldDB" id="A0A0A9XJ82"/>
<accession>A0A0A9XJ82</accession>
<keyword evidence="1" id="KW-0547">Nucleotide-binding</keyword>
<reference evidence="1" key="2">
    <citation type="submission" date="2014-07" db="EMBL/GenBank/DDBJ databases">
        <authorList>
            <person name="Hull J."/>
        </authorList>
    </citation>
    <scope>NUCLEOTIDE SEQUENCE</scope>
</reference>
<evidence type="ECO:0000313" key="1">
    <source>
        <dbReference type="EMBL" id="JAG17130.1"/>
    </source>
</evidence>
<keyword evidence="1" id="KW-0347">Helicase</keyword>
<reference evidence="1" key="1">
    <citation type="journal article" date="2014" name="PLoS ONE">
        <title>Transcriptome-Based Identification of ABC Transporters in the Western Tarnished Plant Bug Lygus hesperus.</title>
        <authorList>
            <person name="Hull J.J."/>
            <person name="Chaney K."/>
            <person name="Geib S.M."/>
            <person name="Fabrick J.A."/>
            <person name="Brent C.S."/>
            <person name="Walsh D."/>
            <person name="Lavine L.C."/>
        </authorList>
    </citation>
    <scope>NUCLEOTIDE SEQUENCE</scope>
</reference>
<dbReference type="PANTHER" id="PTHR47331">
    <property type="entry name" value="PHD-TYPE DOMAIN-CONTAINING PROTEIN"/>
    <property type="match status" value="1"/>
</dbReference>
<keyword evidence="1" id="KW-0067">ATP-binding</keyword>
<feature type="non-terminal residue" evidence="1">
    <location>
        <position position="140"/>
    </location>
</feature>
<feature type="non-terminal residue" evidence="1">
    <location>
        <position position="1"/>
    </location>
</feature>
<dbReference type="GO" id="GO:0004386">
    <property type="term" value="F:helicase activity"/>
    <property type="evidence" value="ECO:0007669"/>
    <property type="project" value="UniProtKB-KW"/>
</dbReference>
<proteinExistence type="predicted"/>
<sequence>WKENLDWDDSIPSSIATRWRNLLEKLPELSKLKIHRFVGSCLPFKYQIVGFSDASGKAYSGTLYLRTITDNGISVSLLIAKTKLAPIKPVSIPRLELCGALLLSQLYKFTSQFRESLPQTPMKPAFFTDSSVVLAWLNTP</sequence>
<organism evidence="1">
    <name type="scientific">Lygus hesperus</name>
    <name type="common">Western plant bug</name>
    <dbReference type="NCBI Taxonomy" id="30085"/>
    <lineage>
        <taxon>Eukaryota</taxon>
        <taxon>Metazoa</taxon>
        <taxon>Ecdysozoa</taxon>
        <taxon>Arthropoda</taxon>
        <taxon>Hexapoda</taxon>
        <taxon>Insecta</taxon>
        <taxon>Pterygota</taxon>
        <taxon>Neoptera</taxon>
        <taxon>Paraneoptera</taxon>
        <taxon>Hemiptera</taxon>
        <taxon>Heteroptera</taxon>
        <taxon>Panheteroptera</taxon>
        <taxon>Cimicomorpha</taxon>
        <taxon>Miridae</taxon>
        <taxon>Mirini</taxon>
        <taxon>Lygus</taxon>
    </lineage>
</organism>
<protein>
    <submittedName>
        <fullName evidence="1">Putative ATP-dependent RNA helicase DDX60-like protein</fullName>
    </submittedName>
</protein>
<dbReference type="EMBL" id="GBHO01026474">
    <property type="protein sequence ID" value="JAG17130.1"/>
    <property type="molecule type" value="Transcribed_RNA"/>
</dbReference>
<dbReference type="Pfam" id="PF05380">
    <property type="entry name" value="Peptidase_A17"/>
    <property type="match status" value="1"/>
</dbReference>
<dbReference type="InterPro" id="IPR008042">
    <property type="entry name" value="Retrotrans_Pao"/>
</dbReference>
<keyword evidence="1" id="KW-0378">Hydrolase</keyword>
<name>A0A0A9XJ82_LYGHE</name>
<gene>
    <name evidence="1" type="primary">DDX60L</name>
    <name evidence="1" type="ORF">CM83_105124</name>
</gene>